<sequence>MAAMVVEDEESHGRGAEERTQKAPLIKLRERLGWEDFLSLDVWRASMGELLGTAALVFMIDTIVISTIQMETKTPNLIISILIAFTITILLLAVAPISGGHINPVVSFSAALVGVISISRAIIYILAQCIRGLLGALALRAVVSDTIEQKFSLGGCTLRVITPGPNGPVTTGVENSQALWLEIICTFVFLFTSIWMAFDGRQAKKLGPVVVCSIIGLVLGLLVFISTTITATKEYAGAGLNPARCLGPALVRQGNLWNGHWVFWVGPAIGGLAFYLYTKIIPRQIYLAKGYKHDFFNHVNNTMARGKN</sequence>
<comment type="caution">
    <text evidence="1">The sequence shown here is derived from an EMBL/GenBank/DDBJ whole genome shotgun (WGS) entry which is preliminary data.</text>
</comment>
<keyword evidence="2" id="KW-1185">Reference proteome</keyword>
<gene>
    <name evidence="1" type="ORF">Vadar_024568</name>
</gene>
<name>A0ACB7YGX5_9ERIC</name>
<accession>A0ACB7YGX5</accession>
<dbReference type="Proteomes" id="UP000828048">
    <property type="component" value="Chromosome 8"/>
</dbReference>
<dbReference type="EMBL" id="CM037158">
    <property type="protein sequence ID" value="KAH7852417.1"/>
    <property type="molecule type" value="Genomic_DNA"/>
</dbReference>
<proteinExistence type="predicted"/>
<organism evidence="1 2">
    <name type="scientific">Vaccinium darrowii</name>
    <dbReference type="NCBI Taxonomy" id="229202"/>
    <lineage>
        <taxon>Eukaryota</taxon>
        <taxon>Viridiplantae</taxon>
        <taxon>Streptophyta</taxon>
        <taxon>Embryophyta</taxon>
        <taxon>Tracheophyta</taxon>
        <taxon>Spermatophyta</taxon>
        <taxon>Magnoliopsida</taxon>
        <taxon>eudicotyledons</taxon>
        <taxon>Gunneridae</taxon>
        <taxon>Pentapetalae</taxon>
        <taxon>asterids</taxon>
        <taxon>Ericales</taxon>
        <taxon>Ericaceae</taxon>
        <taxon>Vaccinioideae</taxon>
        <taxon>Vaccinieae</taxon>
        <taxon>Vaccinium</taxon>
    </lineage>
</organism>
<evidence type="ECO:0000313" key="2">
    <source>
        <dbReference type="Proteomes" id="UP000828048"/>
    </source>
</evidence>
<reference evidence="1 2" key="1">
    <citation type="journal article" date="2021" name="Hortic Res">
        <title>High-quality reference genome and annotation aids understanding of berry development for evergreen blueberry (Vaccinium darrowii).</title>
        <authorList>
            <person name="Yu J."/>
            <person name="Hulse-Kemp A.M."/>
            <person name="Babiker E."/>
            <person name="Staton M."/>
        </authorList>
    </citation>
    <scope>NUCLEOTIDE SEQUENCE [LARGE SCALE GENOMIC DNA]</scope>
    <source>
        <strain evidence="2">cv. NJ 8807/NJ 8810</strain>
        <tissue evidence="1">Young leaf</tissue>
    </source>
</reference>
<evidence type="ECO:0000313" key="1">
    <source>
        <dbReference type="EMBL" id="KAH7852417.1"/>
    </source>
</evidence>
<protein>
    <submittedName>
        <fullName evidence="1">Uncharacterized protein</fullName>
    </submittedName>
</protein>